<comment type="caution">
    <text evidence="2">The sequence shown here is derived from an EMBL/GenBank/DDBJ whole genome shotgun (WGS) entry which is preliminary data.</text>
</comment>
<protein>
    <submittedName>
        <fullName evidence="2">Uncharacterized protein</fullName>
    </submittedName>
</protein>
<evidence type="ECO:0000313" key="2">
    <source>
        <dbReference type="EMBL" id="PKI73757.1"/>
    </source>
</evidence>
<evidence type="ECO:0000313" key="3">
    <source>
        <dbReference type="Proteomes" id="UP000233551"/>
    </source>
</evidence>
<gene>
    <name evidence="2" type="ORF">CRG98_005861</name>
</gene>
<organism evidence="2 3">
    <name type="scientific">Punica granatum</name>
    <name type="common">Pomegranate</name>
    <dbReference type="NCBI Taxonomy" id="22663"/>
    <lineage>
        <taxon>Eukaryota</taxon>
        <taxon>Viridiplantae</taxon>
        <taxon>Streptophyta</taxon>
        <taxon>Embryophyta</taxon>
        <taxon>Tracheophyta</taxon>
        <taxon>Spermatophyta</taxon>
        <taxon>Magnoliopsida</taxon>
        <taxon>eudicotyledons</taxon>
        <taxon>Gunneridae</taxon>
        <taxon>Pentapetalae</taxon>
        <taxon>rosids</taxon>
        <taxon>malvids</taxon>
        <taxon>Myrtales</taxon>
        <taxon>Lythraceae</taxon>
        <taxon>Punica</taxon>
    </lineage>
</organism>
<name>A0A2I0KZ59_PUNGR</name>
<dbReference type="AlphaFoldDB" id="A0A2I0KZ59"/>
<dbReference type="Proteomes" id="UP000233551">
    <property type="component" value="Unassembled WGS sequence"/>
</dbReference>
<accession>A0A2I0KZ59</accession>
<reference evidence="2 3" key="1">
    <citation type="submission" date="2017-11" db="EMBL/GenBank/DDBJ databases">
        <title>De-novo sequencing of pomegranate (Punica granatum L.) genome.</title>
        <authorList>
            <person name="Akparov Z."/>
            <person name="Amiraslanov A."/>
            <person name="Hajiyeva S."/>
            <person name="Abbasov M."/>
            <person name="Kaur K."/>
            <person name="Hamwieh A."/>
            <person name="Solovyev V."/>
            <person name="Salamov A."/>
            <person name="Braich B."/>
            <person name="Kosarev P."/>
            <person name="Mahmoud A."/>
            <person name="Hajiyev E."/>
            <person name="Babayeva S."/>
            <person name="Izzatullayeva V."/>
            <person name="Mammadov A."/>
            <person name="Mammadov A."/>
            <person name="Sharifova S."/>
            <person name="Ojaghi J."/>
            <person name="Eynullazada K."/>
            <person name="Bayramov B."/>
            <person name="Abdulazimova A."/>
            <person name="Shahmuradov I."/>
        </authorList>
    </citation>
    <scope>NUCLEOTIDE SEQUENCE [LARGE SCALE GENOMIC DNA]</scope>
    <source>
        <strain evidence="3">cv. AG2017</strain>
        <tissue evidence="2">Leaf</tissue>
    </source>
</reference>
<feature type="compositionally biased region" description="Basic and acidic residues" evidence="1">
    <location>
        <begin position="47"/>
        <end position="56"/>
    </location>
</feature>
<feature type="region of interest" description="Disordered" evidence="1">
    <location>
        <begin position="26"/>
        <end position="82"/>
    </location>
</feature>
<dbReference type="EMBL" id="PGOL01000254">
    <property type="protein sequence ID" value="PKI73757.1"/>
    <property type="molecule type" value="Genomic_DNA"/>
</dbReference>
<sequence>MLDELGRAEIRWGWTGMDWADGLAGPNRAATVKPKKKSTRLALNGEPRAKREDSGDRASGSKLRAGRELRVSGERSSCGSRA</sequence>
<keyword evidence="3" id="KW-1185">Reference proteome</keyword>
<evidence type="ECO:0000256" key="1">
    <source>
        <dbReference type="SAM" id="MobiDB-lite"/>
    </source>
</evidence>
<proteinExistence type="predicted"/>